<organism evidence="2 3">
    <name type="scientific">Caerostris extrusa</name>
    <name type="common">Bark spider</name>
    <name type="synonym">Caerostris bankana</name>
    <dbReference type="NCBI Taxonomy" id="172846"/>
    <lineage>
        <taxon>Eukaryota</taxon>
        <taxon>Metazoa</taxon>
        <taxon>Ecdysozoa</taxon>
        <taxon>Arthropoda</taxon>
        <taxon>Chelicerata</taxon>
        <taxon>Arachnida</taxon>
        <taxon>Araneae</taxon>
        <taxon>Araneomorphae</taxon>
        <taxon>Entelegynae</taxon>
        <taxon>Araneoidea</taxon>
        <taxon>Araneidae</taxon>
        <taxon>Caerostris</taxon>
    </lineage>
</organism>
<comment type="caution">
    <text evidence="2">The sequence shown here is derived from an EMBL/GenBank/DDBJ whole genome shotgun (WGS) entry which is preliminary data.</text>
</comment>
<keyword evidence="3" id="KW-1185">Reference proteome</keyword>
<evidence type="ECO:0000313" key="3">
    <source>
        <dbReference type="Proteomes" id="UP001054945"/>
    </source>
</evidence>
<dbReference type="AlphaFoldDB" id="A0AAV4TC26"/>
<reference evidence="2 3" key="1">
    <citation type="submission" date="2021-06" db="EMBL/GenBank/DDBJ databases">
        <title>Caerostris extrusa draft genome.</title>
        <authorList>
            <person name="Kono N."/>
            <person name="Arakawa K."/>
        </authorList>
    </citation>
    <scope>NUCLEOTIDE SEQUENCE [LARGE SCALE GENOMIC DNA]</scope>
</reference>
<feature type="compositionally biased region" description="Polar residues" evidence="1">
    <location>
        <begin position="1"/>
        <end position="22"/>
    </location>
</feature>
<accession>A0AAV4TC26</accession>
<feature type="region of interest" description="Disordered" evidence="1">
    <location>
        <begin position="1"/>
        <end position="81"/>
    </location>
</feature>
<sequence>MNSYCQIQVAGSTSGDSSNQVLDSLPRRENRRSSRSQGNTSLKEKLKRRQKMSRRRKKKEGQQKRRQAETHSPETDKTKVQ</sequence>
<feature type="compositionally biased region" description="Basic and acidic residues" evidence="1">
    <location>
        <begin position="60"/>
        <end position="81"/>
    </location>
</feature>
<proteinExistence type="predicted"/>
<gene>
    <name evidence="2" type="ORF">CEXT_517811</name>
</gene>
<evidence type="ECO:0000313" key="2">
    <source>
        <dbReference type="EMBL" id="GIY43244.1"/>
    </source>
</evidence>
<protein>
    <submittedName>
        <fullName evidence="2">Uncharacterized protein</fullName>
    </submittedName>
</protein>
<name>A0AAV4TC26_CAEEX</name>
<dbReference type="Proteomes" id="UP001054945">
    <property type="component" value="Unassembled WGS sequence"/>
</dbReference>
<evidence type="ECO:0000256" key="1">
    <source>
        <dbReference type="SAM" id="MobiDB-lite"/>
    </source>
</evidence>
<feature type="compositionally biased region" description="Basic residues" evidence="1">
    <location>
        <begin position="45"/>
        <end position="59"/>
    </location>
</feature>
<dbReference type="EMBL" id="BPLR01010949">
    <property type="protein sequence ID" value="GIY43244.1"/>
    <property type="molecule type" value="Genomic_DNA"/>
</dbReference>